<evidence type="ECO:0000256" key="3">
    <source>
        <dbReference type="ARBA" id="ARBA00023163"/>
    </source>
</evidence>
<keyword evidence="6" id="KW-1185">Reference proteome</keyword>
<dbReference type="PANTHER" id="PTHR43537:SF45">
    <property type="entry name" value="GNTR FAMILY REGULATORY PROTEIN"/>
    <property type="match status" value="1"/>
</dbReference>
<keyword evidence="3" id="KW-0804">Transcription</keyword>
<sequence>MTYQGSRHEDSSLLAEVVSLREQVERAMSSRIVAGEYEPGAVLTVPTMAAEFGVSATPVREAMLNLARRGFLAPMRNRGFRVTEVSLDELRQLREVRLMLEVPPMRQLAGQVSEQAAQELRALAAEIVRAGDEGRFQDYLEADTAFHLTLLELTGNQFLVSLVGELRQQTRLTGLVELAEQGALTESALEHAELVQLLLDGEGDAATELMQRHIGHVGGIWSGEHED</sequence>
<dbReference type="InterPro" id="IPR008920">
    <property type="entry name" value="TF_FadR/GntR_C"/>
</dbReference>
<evidence type="ECO:0000256" key="1">
    <source>
        <dbReference type="ARBA" id="ARBA00023015"/>
    </source>
</evidence>
<dbReference type="PANTHER" id="PTHR43537">
    <property type="entry name" value="TRANSCRIPTIONAL REGULATOR, GNTR FAMILY"/>
    <property type="match status" value="1"/>
</dbReference>
<dbReference type="GO" id="GO:0003677">
    <property type="term" value="F:DNA binding"/>
    <property type="evidence" value="ECO:0007669"/>
    <property type="project" value="UniProtKB-KW"/>
</dbReference>
<dbReference type="InterPro" id="IPR036390">
    <property type="entry name" value="WH_DNA-bd_sf"/>
</dbReference>
<accession>A0A852WRG5</accession>
<dbReference type="SMART" id="SM00345">
    <property type="entry name" value="HTH_GNTR"/>
    <property type="match status" value="1"/>
</dbReference>
<dbReference type="SUPFAM" id="SSF48008">
    <property type="entry name" value="GntR ligand-binding domain-like"/>
    <property type="match status" value="1"/>
</dbReference>
<dbReference type="EMBL" id="JACCFI010000001">
    <property type="protein sequence ID" value="NYG20347.1"/>
    <property type="molecule type" value="Genomic_DNA"/>
</dbReference>
<dbReference type="RefSeq" id="WP_179550475.1">
    <property type="nucleotide sequence ID" value="NZ_JACCFI010000001.1"/>
</dbReference>
<dbReference type="InterPro" id="IPR036388">
    <property type="entry name" value="WH-like_DNA-bd_sf"/>
</dbReference>
<protein>
    <submittedName>
        <fullName evidence="5">DNA-binding GntR family transcriptional regulator</fullName>
    </submittedName>
</protein>
<evidence type="ECO:0000259" key="4">
    <source>
        <dbReference type="PROSITE" id="PS50949"/>
    </source>
</evidence>
<dbReference type="Gene3D" id="1.10.10.10">
    <property type="entry name" value="Winged helix-like DNA-binding domain superfamily/Winged helix DNA-binding domain"/>
    <property type="match status" value="1"/>
</dbReference>
<keyword evidence="2 5" id="KW-0238">DNA-binding</keyword>
<dbReference type="SMART" id="SM00895">
    <property type="entry name" value="FCD"/>
    <property type="match status" value="1"/>
</dbReference>
<dbReference type="InterPro" id="IPR000524">
    <property type="entry name" value="Tscrpt_reg_HTH_GntR"/>
</dbReference>
<dbReference type="PROSITE" id="PS50949">
    <property type="entry name" value="HTH_GNTR"/>
    <property type="match status" value="1"/>
</dbReference>
<organism evidence="5 6">
    <name type="scientific">Agromyces hippuratus</name>
    <dbReference type="NCBI Taxonomy" id="286438"/>
    <lineage>
        <taxon>Bacteria</taxon>
        <taxon>Bacillati</taxon>
        <taxon>Actinomycetota</taxon>
        <taxon>Actinomycetes</taxon>
        <taxon>Micrococcales</taxon>
        <taxon>Microbacteriaceae</taxon>
        <taxon>Agromyces</taxon>
    </lineage>
</organism>
<evidence type="ECO:0000256" key="2">
    <source>
        <dbReference type="ARBA" id="ARBA00023125"/>
    </source>
</evidence>
<keyword evidence="1" id="KW-0805">Transcription regulation</keyword>
<evidence type="ECO:0000313" key="5">
    <source>
        <dbReference type="EMBL" id="NYG20347.1"/>
    </source>
</evidence>
<name>A0A852WRG5_9MICO</name>
<dbReference type="Proteomes" id="UP000549066">
    <property type="component" value="Unassembled WGS sequence"/>
</dbReference>
<comment type="caution">
    <text evidence="5">The sequence shown here is derived from an EMBL/GenBank/DDBJ whole genome shotgun (WGS) entry which is preliminary data.</text>
</comment>
<feature type="domain" description="HTH gntR-type" evidence="4">
    <location>
        <begin position="18"/>
        <end position="85"/>
    </location>
</feature>
<evidence type="ECO:0000313" key="6">
    <source>
        <dbReference type="Proteomes" id="UP000549066"/>
    </source>
</evidence>
<dbReference type="GO" id="GO:0003700">
    <property type="term" value="F:DNA-binding transcription factor activity"/>
    <property type="evidence" value="ECO:0007669"/>
    <property type="project" value="InterPro"/>
</dbReference>
<dbReference type="Pfam" id="PF07729">
    <property type="entry name" value="FCD"/>
    <property type="match status" value="1"/>
</dbReference>
<dbReference type="AlphaFoldDB" id="A0A852WRG5"/>
<reference evidence="5 6" key="1">
    <citation type="submission" date="2020-07" db="EMBL/GenBank/DDBJ databases">
        <title>Sequencing the genomes of 1000 actinobacteria strains.</title>
        <authorList>
            <person name="Klenk H.-P."/>
        </authorList>
    </citation>
    <scope>NUCLEOTIDE SEQUENCE [LARGE SCALE GENOMIC DNA]</scope>
    <source>
        <strain evidence="5 6">DSM 8598</strain>
    </source>
</reference>
<dbReference type="SUPFAM" id="SSF46785">
    <property type="entry name" value="Winged helix' DNA-binding domain"/>
    <property type="match status" value="1"/>
</dbReference>
<dbReference type="InterPro" id="IPR011711">
    <property type="entry name" value="GntR_C"/>
</dbReference>
<dbReference type="Gene3D" id="1.20.120.530">
    <property type="entry name" value="GntR ligand-binding domain-like"/>
    <property type="match status" value="1"/>
</dbReference>
<dbReference type="Pfam" id="PF00392">
    <property type="entry name" value="GntR"/>
    <property type="match status" value="1"/>
</dbReference>
<proteinExistence type="predicted"/>
<gene>
    <name evidence="5" type="ORF">BJY17_001094</name>
</gene>